<evidence type="ECO:0000256" key="2">
    <source>
        <dbReference type="ARBA" id="ARBA00004776"/>
    </source>
</evidence>
<comment type="cofactor">
    <cofactor evidence="1">
        <name>Zn(2+)</name>
        <dbReference type="ChEBI" id="CHEBI:29105"/>
    </cofactor>
</comment>
<dbReference type="Proteomes" id="UP000585437">
    <property type="component" value="Unassembled WGS sequence"/>
</dbReference>
<keyword evidence="4" id="KW-0479">Metal-binding</keyword>
<dbReference type="RefSeq" id="WP_343060958.1">
    <property type="nucleotide sequence ID" value="NZ_JACHBU010000005.1"/>
</dbReference>
<dbReference type="Pfam" id="PF05951">
    <property type="entry name" value="Peptidase_M15_2"/>
    <property type="match status" value="1"/>
</dbReference>
<evidence type="ECO:0000256" key="7">
    <source>
        <dbReference type="ARBA" id="ARBA00022833"/>
    </source>
</evidence>
<evidence type="ECO:0000256" key="11">
    <source>
        <dbReference type="ARBA" id="ARBA00093666"/>
    </source>
</evidence>
<keyword evidence="7" id="KW-0862">Zinc</keyword>
<keyword evidence="5" id="KW-0732">Signal</keyword>
<dbReference type="EMBL" id="JACHBU010000005">
    <property type="protein sequence ID" value="MBB6509681.1"/>
    <property type="molecule type" value="Genomic_DNA"/>
</dbReference>
<dbReference type="InterPro" id="IPR009045">
    <property type="entry name" value="Zn_M74/Hedgehog-like"/>
</dbReference>
<evidence type="ECO:0000313" key="13">
    <source>
        <dbReference type="Proteomes" id="UP000585437"/>
    </source>
</evidence>
<reference evidence="12 13" key="1">
    <citation type="submission" date="2020-08" db="EMBL/GenBank/DDBJ databases">
        <title>The Agave Microbiome: Exploring the role of microbial communities in plant adaptations to desert environments.</title>
        <authorList>
            <person name="Partida-Martinez L.P."/>
        </authorList>
    </citation>
    <scope>NUCLEOTIDE SEQUENCE [LARGE SCALE GENOMIC DNA]</scope>
    <source>
        <strain evidence="12 13">AS3.12</strain>
    </source>
</reference>
<evidence type="ECO:0000256" key="8">
    <source>
        <dbReference type="ARBA" id="ARBA00023049"/>
    </source>
</evidence>
<dbReference type="GO" id="GO:0046872">
    <property type="term" value="F:metal ion binding"/>
    <property type="evidence" value="ECO:0007669"/>
    <property type="project" value="UniProtKB-KW"/>
</dbReference>
<keyword evidence="9" id="KW-0961">Cell wall biogenesis/degradation</keyword>
<comment type="similarity">
    <text evidence="10">Belongs to the peptidase M15 family.</text>
</comment>
<keyword evidence="8" id="KW-0482">Metalloprotease</keyword>
<evidence type="ECO:0000256" key="9">
    <source>
        <dbReference type="ARBA" id="ARBA00023316"/>
    </source>
</evidence>
<name>A0A7X0JN23_9HYPH</name>
<dbReference type="Gene3D" id="3.30.1380.10">
    <property type="match status" value="1"/>
</dbReference>
<accession>A0A7X0JN23</accession>
<protein>
    <recommendedName>
        <fullName evidence="11">Murein endopeptidase K</fullName>
    </recommendedName>
</protein>
<evidence type="ECO:0000256" key="5">
    <source>
        <dbReference type="ARBA" id="ARBA00022729"/>
    </source>
</evidence>
<evidence type="ECO:0000256" key="3">
    <source>
        <dbReference type="ARBA" id="ARBA00022670"/>
    </source>
</evidence>
<dbReference type="PANTHER" id="PTHR37425">
    <property type="match status" value="1"/>
</dbReference>
<dbReference type="SUPFAM" id="SSF55166">
    <property type="entry name" value="Hedgehog/DD-peptidase"/>
    <property type="match status" value="1"/>
</dbReference>
<dbReference type="GO" id="GO:0008237">
    <property type="term" value="F:metallopeptidase activity"/>
    <property type="evidence" value="ECO:0007669"/>
    <property type="project" value="UniProtKB-KW"/>
</dbReference>
<dbReference type="CDD" id="cd14844">
    <property type="entry name" value="Zn-DD-carboxypeptidase_like"/>
    <property type="match status" value="1"/>
</dbReference>
<sequence length="466" mass="48805">MSQSLSIKSVPGAARALVNLASQAAGKAARSAGAAGLAVAALLGSASFAFAEDRSLKLYFTHTGEKATITYKRDGRLDQKGLAQMNRFLRDWRRNETARMDPNLLDLVWEIYERSGTNNYIHVVSAYRSPATNNMLRGRSRSTGVARKSQHMLGKAIDLYIPGVKLSTLRAIAVQIQGGGVGYYPTSGSPFLHVDVGNVRAWPRLSRQELARIFPNGRTIHVPADGRPLQGYSVAMADLKRRGSGKSIAIARATIDIEADDDAGAGKRVGSGLITAMLPTPRSRALAALDEQTTPRPSARATVAVAPVPAFADLASLAIPAPGLRPAAATASSAPAAVIETASLGPAPTVASASALGNSMPMLPRPAPGFVPALALAAPAKGLPEPRHSLATLPITGPQIDPEDEFDGEDVLISWAISPPGASTGMTAPLVVGRTLTDLTAKPDSAEPLPLGIAEEFDHSRFWSDG</sequence>
<dbReference type="AlphaFoldDB" id="A0A7X0JN23"/>
<proteinExistence type="inferred from homology"/>
<dbReference type="InterPro" id="IPR010275">
    <property type="entry name" value="MepK"/>
</dbReference>
<comment type="caution">
    <text evidence="12">The sequence shown here is derived from an EMBL/GenBank/DDBJ whole genome shotgun (WGS) entry which is preliminary data.</text>
</comment>
<comment type="pathway">
    <text evidence="2">Cell wall biogenesis; cell wall polysaccharide biosynthesis.</text>
</comment>
<gene>
    <name evidence="12" type="ORF">F4695_003049</name>
</gene>
<organism evidence="12 13">
    <name type="scientific">Rhizobium soli</name>
    <dbReference type="NCBI Taxonomy" id="424798"/>
    <lineage>
        <taxon>Bacteria</taxon>
        <taxon>Pseudomonadati</taxon>
        <taxon>Pseudomonadota</taxon>
        <taxon>Alphaproteobacteria</taxon>
        <taxon>Hyphomicrobiales</taxon>
        <taxon>Rhizobiaceae</taxon>
        <taxon>Rhizobium/Agrobacterium group</taxon>
        <taxon>Rhizobium</taxon>
    </lineage>
</organism>
<evidence type="ECO:0000256" key="1">
    <source>
        <dbReference type="ARBA" id="ARBA00001947"/>
    </source>
</evidence>
<dbReference type="GO" id="GO:0071555">
    <property type="term" value="P:cell wall organization"/>
    <property type="evidence" value="ECO:0007669"/>
    <property type="project" value="UniProtKB-KW"/>
</dbReference>
<keyword evidence="6" id="KW-0378">Hydrolase</keyword>
<keyword evidence="3" id="KW-0645">Protease</keyword>
<dbReference type="PANTHER" id="PTHR37425:SF1">
    <property type="entry name" value="OUTER MEMBRANE PROTEIN"/>
    <property type="match status" value="1"/>
</dbReference>
<evidence type="ECO:0000313" key="12">
    <source>
        <dbReference type="EMBL" id="MBB6509681.1"/>
    </source>
</evidence>
<evidence type="ECO:0000256" key="6">
    <source>
        <dbReference type="ARBA" id="ARBA00022801"/>
    </source>
</evidence>
<evidence type="ECO:0000256" key="10">
    <source>
        <dbReference type="ARBA" id="ARBA00093448"/>
    </source>
</evidence>
<evidence type="ECO:0000256" key="4">
    <source>
        <dbReference type="ARBA" id="ARBA00022723"/>
    </source>
</evidence>
<keyword evidence="13" id="KW-1185">Reference proteome</keyword>
<dbReference type="GO" id="GO:0006508">
    <property type="term" value="P:proteolysis"/>
    <property type="evidence" value="ECO:0007669"/>
    <property type="project" value="UniProtKB-KW"/>
</dbReference>